<proteinExistence type="predicted"/>
<feature type="transmembrane region" description="Helical" evidence="1">
    <location>
        <begin position="31"/>
        <end position="50"/>
    </location>
</feature>
<organism evidence="2">
    <name type="scientific">freshwater metagenome</name>
    <dbReference type="NCBI Taxonomy" id="449393"/>
    <lineage>
        <taxon>unclassified sequences</taxon>
        <taxon>metagenomes</taxon>
        <taxon>ecological metagenomes</taxon>
    </lineage>
</organism>
<sequence length="140" mass="15222">MPPTTKRTFVLETLKPLRFFDFAEIKSSTPFFTLLIVQFLAVFNAVHVLVDAVITVDAMLAPPLLVPSENVTFTLYVEPETLIEEICKMAGENGTVTILAADAVIGAPRIAMMASVGNNLGRIRRMVALHFAVIATTCSP</sequence>
<dbReference type="EMBL" id="CAFBQH010000096">
    <property type="protein sequence ID" value="CAB5055212.1"/>
    <property type="molecule type" value="Genomic_DNA"/>
</dbReference>
<evidence type="ECO:0000313" key="4">
    <source>
        <dbReference type="EMBL" id="CAB5055212.1"/>
    </source>
</evidence>
<dbReference type="EMBL" id="CAEZXA010000118">
    <property type="protein sequence ID" value="CAB4681245.1"/>
    <property type="molecule type" value="Genomic_DNA"/>
</dbReference>
<evidence type="ECO:0000313" key="2">
    <source>
        <dbReference type="EMBL" id="CAB4681245.1"/>
    </source>
</evidence>
<name>A0A6J6N8M8_9ZZZZ</name>
<keyword evidence="1" id="KW-0472">Membrane</keyword>
<evidence type="ECO:0000313" key="3">
    <source>
        <dbReference type="EMBL" id="CAB4759918.1"/>
    </source>
</evidence>
<dbReference type="EMBL" id="CAEZZL010000033">
    <property type="protein sequence ID" value="CAB4759918.1"/>
    <property type="molecule type" value="Genomic_DNA"/>
</dbReference>
<protein>
    <submittedName>
        <fullName evidence="2">Unannotated protein</fullName>
    </submittedName>
</protein>
<reference evidence="2" key="1">
    <citation type="submission" date="2020-05" db="EMBL/GenBank/DDBJ databases">
        <authorList>
            <person name="Chiriac C."/>
            <person name="Salcher M."/>
            <person name="Ghai R."/>
            <person name="Kavagutti S V."/>
        </authorList>
    </citation>
    <scope>NUCLEOTIDE SEQUENCE</scope>
</reference>
<evidence type="ECO:0000256" key="1">
    <source>
        <dbReference type="SAM" id="Phobius"/>
    </source>
</evidence>
<gene>
    <name evidence="2" type="ORF">UFOPK2334_01189</name>
    <name evidence="3" type="ORF">UFOPK2870_00581</name>
    <name evidence="4" type="ORF">UFOPK4293_01347</name>
</gene>
<keyword evidence="1" id="KW-1133">Transmembrane helix</keyword>
<keyword evidence="1" id="KW-0812">Transmembrane</keyword>
<dbReference type="AlphaFoldDB" id="A0A6J6N8M8"/>
<accession>A0A6J6N8M8</accession>